<dbReference type="Proteomes" id="UP000198924">
    <property type="component" value="Unassembled WGS sequence"/>
</dbReference>
<evidence type="ECO:0000256" key="4">
    <source>
        <dbReference type="ARBA" id="ARBA00022525"/>
    </source>
</evidence>
<evidence type="ECO:0000256" key="3">
    <source>
        <dbReference type="ARBA" id="ARBA00005709"/>
    </source>
</evidence>
<dbReference type="Pfam" id="PF00669">
    <property type="entry name" value="Flagellin_N"/>
    <property type="match status" value="1"/>
</dbReference>
<evidence type="ECO:0000313" key="9">
    <source>
        <dbReference type="EMBL" id="SFK11047.1"/>
    </source>
</evidence>
<evidence type="ECO:0000259" key="8">
    <source>
        <dbReference type="Pfam" id="PF00700"/>
    </source>
</evidence>
<dbReference type="Gene3D" id="1.20.1330.10">
    <property type="entry name" value="f41 fragment of flagellin, N-terminal domain"/>
    <property type="match status" value="1"/>
</dbReference>
<organism evidence="9 10">
    <name type="scientific">Methylophaga sulfidovorans</name>
    <dbReference type="NCBI Taxonomy" id="45496"/>
    <lineage>
        <taxon>Bacteria</taxon>
        <taxon>Pseudomonadati</taxon>
        <taxon>Pseudomonadota</taxon>
        <taxon>Gammaproteobacteria</taxon>
        <taxon>Thiotrichales</taxon>
        <taxon>Piscirickettsiaceae</taxon>
        <taxon>Methylophaga</taxon>
    </lineage>
</organism>
<reference evidence="10" key="1">
    <citation type="submission" date="2016-10" db="EMBL/GenBank/DDBJ databases">
        <authorList>
            <person name="Varghese N."/>
            <person name="Submissions S."/>
        </authorList>
    </citation>
    <scope>NUCLEOTIDE SEQUENCE [LARGE SCALE GENOMIC DNA]</scope>
    <source>
        <strain evidence="10">DSM 11578</strain>
    </source>
</reference>
<dbReference type="SUPFAM" id="SSF64518">
    <property type="entry name" value="Phase 1 flagellin"/>
    <property type="match status" value="1"/>
</dbReference>
<dbReference type="GO" id="GO:0009424">
    <property type="term" value="C:bacterial-type flagellum hook"/>
    <property type="evidence" value="ECO:0007669"/>
    <property type="project" value="InterPro"/>
</dbReference>
<accession>A0A1I3WVW5</accession>
<dbReference type="AlphaFoldDB" id="A0A1I3WVW5"/>
<dbReference type="InterPro" id="IPR013384">
    <property type="entry name" value="Flagell_FlgL"/>
</dbReference>
<keyword evidence="9" id="KW-0966">Cell projection</keyword>
<keyword evidence="6" id="KW-0175">Coiled coil</keyword>
<evidence type="ECO:0000256" key="6">
    <source>
        <dbReference type="SAM" id="Coils"/>
    </source>
</evidence>
<dbReference type="GO" id="GO:0005198">
    <property type="term" value="F:structural molecule activity"/>
    <property type="evidence" value="ECO:0007669"/>
    <property type="project" value="InterPro"/>
</dbReference>
<dbReference type="InterPro" id="IPR001492">
    <property type="entry name" value="Flagellin"/>
</dbReference>
<dbReference type="Pfam" id="PF00700">
    <property type="entry name" value="Flagellin_C"/>
    <property type="match status" value="1"/>
</dbReference>
<feature type="domain" description="Flagellin N-terminal" evidence="7">
    <location>
        <begin position="3"/>
        <end position="140"/>
    </location>
</feature>
<evidence type="ECO:0000256" key="5">
    <source>
        <dbReference type="ARBA" id="ARBA00023143"/>
    </source>
</evidence>
<keyword evidence="4" id="KW-0964">Secreted</keyword>
<dbReference type="NCBIfam" id="TIGR02550">
    <property type="entry name" value="flagell_flgL"/>
    <property type="match status" value="1"/>
</dbReference>
<gene>
    <name evidence="9" type="ORF">SAMN04488079_10569</name>
</gene>
<dbReference type="PANTHER" id="PTHR42792:SF1">
    <property type="entry name" value="FLAGELLAR HOOK-ASSOCIATED PROTEIN 3"/>
    <property type="match status" value="1"/>
</dbReference>
<name>A0A1I3WVW5_9GAMM</name>
<keyword evidence="10" id="KW-1185">Reference proteome</keyword>
<dbReference type="RefSeq" id="WP_091712167.1">
    <property type="nucleotide sequence ID" value="NZ_FOSH01000005.1"/>
</dbReference>
<sequence length="301" mass="32620">MRISTSYIQQQSVDTMLAQQKQLADTQLQVSTGQRILRPSDDPVAAVKSLNYEREVSINEQYLANADVANNKLNSAENALTSATNLVQRIRELAVQALNGTNDANARTGIAEEIDELNKSLVSLANTTDANGEFLFSGYQSFTQAFDTTTFAYGGDGGQRSMRVGSDYSVEATFPGDDVFVITNADTSTQAIFQTIDQFSTALKANTVGTAPNNGEFLDNMSTAIDLLTTARTTVGARINSIDQQRSINEDSLTSLETSLTKLKDLDYAEAISRLNSQTTGLQAAQQAYVKVQGLSLFNFL</sequence>
<evidence type="ECO:0000259" key="7">
    <source>
        <dbReference type="Pfam" id="PF00669"/>
    </source>
</evidence>
<dbReference type="PANTHER" id="PTHR42792">
    <property type="entry name" value="FLAGELLIN"/>
    <property type="match status" value="1"/>
</dbReference>
<comment type="similarity">
    <text evidence="3">Belongs to the bacterial flagellin family.</text>
</comment>
<proteinExistence type="inferred from homology"/>
<dbReference type="PRINTS" id="PR00207">
    <property type="entry name" value="FLAGELLIN"/>
</dbReference>
<feature type="domain" description="Flagellin C-terminal" evidence="8">
    <location>
        <begin position="219"/>
        <end position="301"/>
    </location>
</feature>
<dbReference type="STRING" id="45496.SAMN04488079_10569"/>
<keyword evidence="9" id="KW-0969">Cilium</keyword>
<dbReference type="InterPro" id="IPR046358">
    <property type="entry name" value="Flagellin_C"/>
</dbReference>
<dbReference type="EMBL" id="FOSH01000005">
    <property type="protein sequence ID" value="SFK11047.1"/>
    <property type="molecule type" value="Genomic_DNA"/>
</dbReference>
<dbReference type="GO" id="GO:0005576">
    <property type="term" value="C:extracellular region"/>
    <property type="evidence" value="ECO:0007669"/>
    <property type="project" value="UniProtKB-SubCell"/>
</dbReference>
<evidence type="ECO:0000313" key="10">
    <source>
        <dbReference type="Proteomes" id="UP000198924"/>
    </source>
</evidence>
<dbReference type="OrthoDB" id="9768249at2"/>
<evidence type="ECO:0000256" key="2">
    <source>
        <dbReference type="ARBA" id="ARBA00004613"/>
    </source>
</evidence>
<protein>
    <submittedName>
        <fullName evidence="9">Flagellar hook-associated protein 3 FlgL</fullName>
    </submittedName>
</protein>
<evidence type="ECO:0000256" key="1">
    <source>
        <dbReference type="ARBA" id="ARBA00004365"/>
    </source>
</evidence>
<dbReference type="GO" id="GO:0071973">
    <property type="term" value="P:bacterial-type flagellum-dependent cell motility"/>
    <property type="evidence" value="ECO:0007669"/>
    <property type="project" value="InterPro"/>
</dbReference>
<feature type="coiled-coil region" evidence="6">
    <location>
        <begin position="59"/>
        <end position="93"/>
    </location>
</feature>
<comment type="subcellular location">
    <subcellularLocation>
        <location evidence="1">Bacterial flagellum</location>
    </subcellularLocation>
    <subcellularLocation>
        <location evidence="2">Secreted</location>
    </subcellularLocation>
</comment>
<keyword evidence="5" id="KW-0975">Bacterial flagellum</keyword>
<dbReference type="InterPro" id="IPR001029">
    <property type="entry name" value="Flagellin_N"/>
</dbReference>
<keyword evidence="9" id="KW-0282">Flagellum</keyword>